<dbReference type="Proteomes" id="UP000765509">
    <property type="component" value="Unassembled WGS sequence"/>
</dbReference>
<reference evidence="1" key="1">
    <citation type="submission" date="2021-03" db="EMBL/GenBank/DDBJ databases">
        <title>Draft genome sequence of rust myrtle Austropuccinia psidii MF-1, a brazilian biotype.</title>
        <authorList>
            <person name="Quecine M.C."/>
            <person name="Pachon D.M.R."/>
            <person name="Bonatelli M.L."/>
            <person name="Correr F.H."/>
            <person name="Franceschini L.M."/>
            <person name="Leite T.F."/>
            <person name="Margarido G.R.A."/>
            <person name="Almeida C.A."/>
            <person name="Ferrarezi J.A."/>
            <person name="Labate C.A."/>
        </authorList>
    </citation>
    <scope>NUCLEOTIDE SEQUENCE</scope>
    <source>
        <strain evidence="1">MF-1</strain>
    </source>
</reference>
<proteinExistence type="predicted"/>
<accession>A0A9Q3JZ28</accession>
<sequence length="113" mass="13412">MENSFEESIFNTERDRPMSWFLKQKDRLTSLHPDMLETMINKRILRKCGGDLEHAIRIRCIEPCSTKDDIDSMEDITTVVFHTFFFTRFKLIVPYHSRKSSLQADLHSNFTPK</sequence>
<dbReference type="AlphaFoldDB" id="A0A9Q3JZ28"/>
<keyword evidence="2" id="KW-1185">Reference proteome</keyword>
<name>A0A9Q3JZ28_9BASI</name>
<evidence type="ECO:0000313" key="1">
    <source>
        <dbReference type="EMBL" id="MBW0570961.1"/>
    </source>
</evidence>
<organism evidence="1 2">
    <name type="scientific">Austropuccinia psidii MF-1</name>
    <dbReference type="NCBI Taxonomy" id="1389203"/>
    <lineage>
        <taxon>Eukaryota</taxon>
        <taxon>Fungi</taxon>
        <taxon>Dikarya</taxon>
        <taxon>Basidiomycota</taxon>
        <taxon>Pucciniomycotina</taxon>
        <taxon>Pucciniomycetes</taxon>
        <taxon>Pucciniales</taxon>
        <taxon>Sphaerophragmiaceae</taxon>
        <taxon>Austropuccinia</taxon>
    </lineage>
</organism>
<comment type="caution">
    <text evidence="1">The sequence shown here is derived from an EMBL/GenBank/DDBJ whole genome shotgun (WGS) entry which is preliminary data.</text>
</comment>
<gene>
    <name evidence="1" type="ORF">O181_110676</name>
</gene>
<evidence type="ECO:0000313" key="2">
    <source>
        <dbReference type="Proteomes" id="UP000765509"/>
    </source>
</evidence>
<protein>
    <submittedName>
        <fullName evidence="1">Uncharacterized protein</fullName>
    </submittedName>
</protein>
<feature type="non-terminal residue" evidence="1">
    <location>
        <position position="113"/>
    </location>
</feature>
<dbReference type="EMBL" id="AVOT02087267">
    <property type="protein sequence ID" value="MBW0570961.1"/>
    <property type="molecule type" value="Genomic_DNA"/>
</dbReference>
<dbReference type="OrthoDB" id="2506710at2759"/>